<proteinExistence type="predicted"/>
<evidence type="ECO:0000313" key="3">
    <source>
        <dbReference type="Proteomes" id="UP000027265"/>
    </source>
</evidence>
<sequence length="134" mass="14682">MGLLQLLTAGVVTRLLIGCTYAYVGMGRLDLRVKQVVIHQWKSNFAMDQPCGEDGEEVRVGGDHQRYVLYIAFHPQSPRNRPPIPRIPSNPSPTESPMPSATVRPSTRGVGRTESPSHIIGSPPNSLAIKSNRV</sequence>
<dbReference type="Proteomes" id="UP000027265">
    <property type="component" value="Unassembled WGS sequence"/>
</dbReference>
<dbReference type="EMBL" id="KL197710">
    <property type="protein sequence ID" value="KDQ63874.1"/>
    <property type="molecule type" value="Genomic_DNA"/>
</dbReference>
<evidence type="ECO:0000256" key="1">
    <source>
        <dbReference type="SAM" id="MobiDB-lite"/>
    </source>
</evidence>
<feature type="compositionally biased region" description="Pro residues" evidence="1">
    <location>
        <begin position="80"/>
        <end position="96"/>
    </location>
</feature>
<name>A0A067QA70_9AGAM</name>
<feature type="compositionally biased region" description="Polar residues" evidence="1">
    <location>
        <begin position="123"/>
        <end position="134"/>
    </location>
</feature>
<organism evidence="2 3">
    <name type="scientific">Jaapia argillacea MUCL 33604</name>
    <dbReference type="NCBI Taxonomy" id="933084"/>
    <lineage>
        <taxon>Eukaryota</taxon>
        <taxon>Fungi</taxon>
        <taxon>Dikarya</taxon>
        <taxon>Basidiomycota</taxon>
        <taxon>Agaricomycotina</taxon>
        <taxon>Agaricomycetes</taxon>
        <taxon>Agaricomycetidae</taxon>
        <taxon>Jaapiales</taxon>
        <taxon>Jaapiaceae</taxon>
        <taxon>Jaapia</taxon>
    </lineage>
</organism>
<feature type="region of interest" description="Disordered" evidence="1">
    <location>
        <begin position="75"/>
        <end position="134"/>
    </location>
</feature>
<reference evidence="3" key="1">
    <citation type="journal article" date="2014" name="Proc. Natl. Acad. Sci. U.S.A.">
        <title>Extensive sampling of basidiomycete genomes demonstrates inadequacy of the white-rot/brown-rot paradigm for wood decay fungi.</title>
        <authorList>
            <person name="Riley R."/>
            <person name="Salamov A.A."/>
            <person name="Brown D.W."/>
            <person name="Nagy L.G."/>
            <person name="Floudas D."/>
            <person name="Held B.W."/>
            <person name="Levasseur A."/>
            <person name="Lombard V."/>
            <person name="Morin E."/>
            <person name="Otillar R."/>
            <person name="Lindquist E.A."/>
            <person name="Sun H."/>
            <person name="LaButti K.M."/>
            <person name="Schmutz J."/>
            <person name="Jabbour D."/>
            <person name="Luo H."/>
            <person name="Baker S.E."/>
            <person name="Pisabarro A.G."/>
            <person name="Walton J.D."/>
            <person name="Blanchette R.A."/>
            <person name="Henrissat B."/>
            <person name="Martin F."/>
            <person name="Cullen D."/>
            <person name="Hibbett D.S."/>
            <person name="Grigoriev I.V."/>
        </authorList>
    </citation>
    <scope>NUCLEOTIDE SEQUENCE [LARGE SCALE GENOMIC DNA]</scope>
    <source>
        <strain evidence="3">MUCL 33604</strain>
    </source>
</reference>
<evidence type="ECO:0000313" key="2">
    <source>
        <dbReference type="EMBL" id="KDQ63874.1"/>
    </source>
</evidence>
<protein>
    <submittedName>
        <fullName evidence="2">Uncharacterized protein</fullName>
    </submittedName>
</protein>
<dbReference type="InParanoid" id="A0A067QA70"/>
<keyword evidence="3" id="KW-1185">Reference proteome</keyword>
<gene>
    <name evidence="2" type="ORF">JAAARDRAFT_394084</name>
</gene>
<dbReference type="HOGENOM" id="CLU_1896512_0_0_1"/>
<dbReference type="AlphaFoldDB" id="A0A067QA70"/>
<accession>A0A067QA70</accession>